<feature type="domain" description="DUF676" evidence="3">
    <location>
        <begin position="6"/>
        <end position="204"/>
    </location>
</feature>
<keyword evidence="2" id="KW-0472">Membrane</keyword>
<dbReference type="PANTHER" id="PTHR12482">
    <property type="entry name" value="LIPASE ROG1-RELATED-RELATED"/>
    <property type="match status" value="1"/>
</dbReference>
<protein>
    <submittedName>
        <fullName evidence="4">Putative serine esterase-domain-containing protein</fullName>
    </submittedName>
</protein>
<evidence type="ECO:0000313" key="5">
    <source>
        <dbReference type="Proteomes" id="UP000242180"/>
    </source>
</evidence>
<dbReference type="Gene3D" id="3.40.50.1820">
    <property type="entry name" value="alpha/beta hydrolase"/>
    <property type="match status" value="1"/>
</dbReference>
<dbReference type="EMBL" id="MCGN01000002">
    <property type="protein sequence ID" value="ORZ01676.1"/>
    <property type="molecule type" value="Genomic_DNA"/>
</dbReference>
<evidence type="ECO:0000256" key="1">
    <source>
        <dbReference type="ARBA" id="ARBA00007920"/>
    </source>
</evidence>
<dbReference type="OrthoDB" id="273452at2759"/>
<comment type="caution">
    <text evidence="4">The sequence shown here is derived from an EMBL/GenBank/DDBJ whole genome shotgun (WGS) entry which is preliminary data.</text>
</comment>
<evidence type="ECO:0000256" key="2">
    <source>
        <dbReference type="SAM" id="Phobius"/>
    </source>
</evidence>
<dbReference type="InterPro" id="IPR029058">
    <property type="entry name" value="AB_hydrolase_fold"/>
</dbReference>
<keyword evidence="2" id="KW-1133">Transmembrane helix</keyword>
<dbReference type="InParanoid" id="A0A1X2HS04"/>
<dbReference type="OMA" id="VHGMWGN"/>
<evidence type="ECO:0000313" key="4">
    <source>
        <dbReference type="EMBL" id="ORZ01676.1"/>
    </source>
</evidence>
<dbReference type="Proteomes" id="UP000242180">
    <property type="component" value="Unassembled WGS sequence"/>
</dbReference>
<comment type="similarity">
    <text evidence="1">Belongs to the putative lipase ROG1 family.</text>
</comment>
<keyword evidence="5" id="KW-1185">Reference proteome</keyword>
<dbReference type="AlphaFoldDB" id="A0A1X2HS04"/>
<accession>A0A1X2HS04</accession>
<reference evidence="4 5" key="1">
    <citation type="submission" date="2016-07" db="EMBL/GenBank/DDBJ databases">
        <title>Pervasive Adenine N6-methylation of Active Genes in Fungi.</title>
        <authorList>
            <consortium name="DOE Joint Genome Institute"/>
            <person name="Mondo S.J."/>
            <person name="Dannebaum R.O."/>
            <person name="Kuo R.C."/>
            <person name="Labutti K."/>
            <person name="Haridas S."/>
            <person name="Kuo A."/>
            <person name="Salamov A."/>
            <person name="Ahrendt S.R."/>
            <person name="Lipzen A."/>
            <person name="Sullivan W."/>
            <person name="Andreopoulos W.B."/>
            <person name="Clum A."/>
            <person name="Lindquist E."/>
            <person name="Daum C."/>
            <person name="Ramamoorthy G.K."/>
            <person name="Gryganskyi A."/>
            <person name="Culley D."/>
            <person name="Magnuson J.K."/>
            <person name="James T.Y."/>
            <person name="O'Malley M.A."/>
            <person name="Stajich J.E."/>
            <person name="Spatafora J.W."/>
            <person name="Visel A."/>
            <person name="Grigoriev I.V."/>
        </authorList>
    </citation>
    <scope>NUCLEOTIDE SEQUENCE [LARGE SCALE GENOMIC DNA]</scope>
    <source>
        <strain evidence="4 5">NRRL 2496</strain>
    </source>
</reference>
<dbReference type="Pfam" id="PF05057">
    <property type="entry name" value="DUF676"/>
    <property type="match status" value="1"/>
</dbReference>
<sequence>MASDKGITLIVLQHGLWGVQSHMNYIETKLKDTLDSERVVILNSDVNEAKYTYDGVDICGQRLAVKIQNHVKLLQDKNKIVDRFIIIGYSLGGLIARYCIGVLGKAGFFDSIEPTLFVTFATPHLGSHRGDASAFSKVYNFVSGRFLSRTGEQLQMRDRFNDKGHPLLVVMTDPEREFYTYLAKFKTRRTYANAINDRTVPYWTSALDKVNYFASLKNLEVSVDTQYTSIVTAIDKRDPTEPSKRQLEKRKKKKTFSRAKLIRVAIVALSPLLPILVLIALSYIGVQGLVSRLRVSRLLASAALVVENNNHTLQHQHQSEDSLMSTVGDHPDAQHILLDHKHHDNDENALLMDALDATNEPPEDASPAEMRQTKDVQWESLYNIKPSPDVEPADSLGLTDDQHTMRDRLLKLEWQRVLVFIKGFNAHGSIVCRQKRFENSGGRALVQHFVDSVQDMCF</sequence>
<feature type="transmembrane region" description="Helical" evidence="2">
    <location>
        <begin position="261"/>
        <end position="286"/>
    </location>
</feature>
<dbReference type="InterPro" id="IPR007751">
    <property type="entry name" value="DUF676_lipase-like"/>
</dbReference>
<dbReference type="PANTHER" id="PTHR12482:SF62">
    <property type="entry name" value="LIPASE ROG1-RELATED"/>
    <property type="match status" value="1"/>
</dbReference>
<organism evidence="4 5">
    <name type="scientific">Syncephalastrum racemosum</name>
    <name type="common">Filamentous fungus</name>
    <dbReference type="NCBI Taxonomy" id="13706"/>
    <lineage>
        <taxon>Eukaryota</taxon>
        <taxon>Fungi</taxon>
        <taxon>Fungi incertae sedis</taxon>
        <taxon>Mucoromycota</taxon>
        <taxon>Mucoromycotina</taxon>
        <taxon>Mucoromycetes</taxon>
        <taxon>Mucorales</taxon>
        <taxon>Syncephalastraceae</taxon>
        <taxon>Syncephalastrum</taxon>
    </lineage>
</organism>
<dbReference type="SUPFAM" id="SSF53474">
    <property type="entry name" value="alpha/beta-Hydrolases"/>
    <property type="match status" value="1"/>
</dbReference>
<keyword evidence="2" id="KW-0812">Transmembrane</keyword>
<evidence type="ECO:0000259" key="3">
    <source>
        <dbReference type="Pfam" id="PF05057"/>
    </source>
</evidence>
<gene>
    <name evidence="4" type="ORF">BCR43DRAFT_487317</name>
</gene>
<dbReference type="InterPro" id="IPR044294">
    <property type="entry name" value="Lipase-like"/>
</dbReference>
<name>A0A1X2HS04_SYNRA</name>
<proteinExistence type="inferred from homology"/>
<dbReference type="STRING" id="13706.A0A1X2HS04"/>